<dbReference type="Proteomes" id="UP000258533">
    <property type="component" value="Unassembled WGS sequence"/>
</dbReference>
<dbReference type="SUPFAM" id="SSF52540">
    <property type="entry name" value="P-loop containing nucleoside triphosphate hydrolases"/>
    <property type="match status" value="1"/>
</dbReference>
<feature type="transmembrane region" description="Helical" evidence="4">
    <location>
        <begin position="20"/>
        <end position="42"/>
    </location>
</feature>
<dbReference type="InterPro" id="IPR002543">
    <property type="entry name" value="FtsK_dom"/>
</dbReference>
<keyword evidence="2 3" id="KW-0067">ATP-binding</keyword>
<feature type="binding site" evidence="3">
    <location>
        <begin position="180"/>
        <end position="187"/>
    </location>
    <ligand>
        <name>ATP</name>
        <dbReference type="ChEBI" id="CHEBI:30616"/>
    </ligand>
</feature>
<dbReference type="GO" id="GO:0051301">
    <property type="term" value="P:cell division"/>
    <property type="evidence" value="ECO:0007669"/>
    <property type="project" value="UniProtKB-KW"/>
</dbReference>
<dbReference type="RefSeq" id="WP_116689437.1">
    <property type="nucleotide sequence ID" value="NZ_LRTT01000001.1"/>
</dbReference>
<dbReference type="AlphaFoldDB" id="A0A3E1IWY0"/>
<evidence type="ECO:0000256" key="1">
    <source>
        <dbReference type="ARBA" id="ARBA00022741"/>
    </source>
</evidence>
<dbReference type="InterPro" id="IPR050206">
    <property type="entry name" value="FtsK/SpoIIIE/SftA"/>
</dbReference>
<dbReference type="CDD" id="cd01127">
    <property type="entry name" value="TrwB_TraG_TraD_VirD4"/>
    <property type="match status" value="1"/>
</dbReference>
<keyword evidence="6" id="KW-0132">Cell division</keyword>
<protein>
    <submittedName>
        <fullName evidence="6">Cell division protein FtsK</fullName>
    </submittedName>
</protein>
<gene>
    <name evidence="6" type="ORF">AXE73_01730</name>
</gene>
<reference evidence="6 7" key="1">
    <citation type="submission" date="2016-02" db="EMBL/GenBank/DDBJ databases">
        <title>Gardnerella vaginalis Subgroups Defined by cpn60 Sequencing and Sialidase Activity in Isolates from Canada, Belgium and Kenya.</title>
        <authorList>
            <person name="Schellenberg J."/>
            <person name="Paramel Jayaprakash T."/>
            <person name="Withana Gamage N."/>
            <person name="Patterson M.H."/>
            <person name="Vaneechoutte M."/>
            <person name="Hill J.E."/>
        </authorList>
    </citation>
    <scope>NUCLEOTIDE SEQUENCE [LARGE SCALE GENOMIC DNA]</scope>
    <source>
        <strain evidence="6 7">N144</strain>
    </source>
</reference>
<dbReference type="InterPro" id="IPR027417">
    <property type="entry name" value="P-loop_NTPase"/>
</dbReference>
<evidence type="ECO:0000313" key="6">
    <source>
        <dbReference type="EMBL" id="RFD77353.1"/>
    </source>
</evidence>
<evidence type="ECO:0000313" key="7">
    <source>
        <dbReference type="Proteomes" id="UP000258533"/>
    </source>
</evidence>
<proteinExistence type="predicted"/>
<keyword evidence="6" id="KW-0131">Cell cycle</keyword>
<keyword evidence="4" id="KW-1133">Transmembrane helix</keyword>
<evidence type="ECO:0000259" key="5">
    <source>
        <dbReference type="PROSITE" id="PS50901"/>
    </source>
</evidence>
<dbReference type="PROSITE" id="PS50901">
    <property type="entry name" value="FTSK"/>
    <property type="match status" value="1"/>
</dbReference>
<feature type="transmembrane region" description="Helical" evidence="4">
    <location>
        <begin position="49"/>
        <end position="68"/>
    </location>
</feature>
<evidence type="ECO:0000256" key="4">
    <source>
        <dbReference type="SAM" id="Phobius"/>
    </source>
</evidence>
<name>A0A3E1IWY0_GARVA</name>
<dbReference type="Pfam" id="PF01580">
    <property type="entry name" value="FtsK_SpoIIIE"/>
    <property type="match status" value="1"/>
</dbReference>
<keyword evidence="4" id="KW-0812">Transmembrane</keyword>
<evidence type="ECO:0000256" key="3">
    <source>
        <dbReference type="PROSITE-ProRule" id="PRU00289"/>
    </source>
</evidence>
<comment type="caution">
    <text evidence="6">The sequence shown here is derived from an EMBL/GenBank/DDBJ whole genome shotgun (WGS) entry which is preliminary data.</text>
</comment>
<accession>A0A3E1IWY0</accession>
<dbReference type="EMBL" id="LRTT01000001">
    <property type="protein sequence ID" value="RFD77353.1"/>
    <property type="molecule type" value="Genomic_DNA"/>
</dbReference>
<dbReference type="GO" id="GO:0003677">
    <property type="term" value="F:DNA binding"/>
    <property type="evidence" value="ECO:0007669"/>
    <property type="project" value="InterPro"/>
</dbReference>
<organism evidence="6 7">
    <name type="scientific">Gardnerella vaginalis</name>
    <dbReference type="NCBI Taxonomy" id="2702"/>
    <lineage>
        <taxon>Bacteria</taxon>
        <taxon>Bacillati</taxon>
        <taxon>Actinomycetota</taxon>
        <taxon>Actinomycetes</taxon>
        <taxon>Bifidobacteriales</taxon>
        <taxon>Bifidobacteriaceae</taxon>
        <taxon>Gardnerella</taxon>
    </lineage>
</organism>
<dbReference type="Gene3D" id="3.40.50.300">
    <property type="entry name" value="P-loop containing nucleotide triphosphate hydrolases"/>
    <property type="match status" value="1"/>
</dbReference>
<evidence type="ECO:0000256" key="2">
    <source>
        <dbReference type="ARBA" id="ARBA00022840"/>
    </source>
</evidence>
<keyword evidence="4" id="KW-0472">Membrane</keyword>
<feature type="domain" description="FtsK" evidence="5">
    <location>
        <begin position="154"/>
        <end position="345"/>
    </location>
</feature>
<dbReference type="PANTHER" id="PTHR22683">
    <property type="entry name" value="SPORULATION PROTEIN RELATED"/>
    <property type="match status" value="1"/>
</dbReference>
<keyword evidence="1 3" id="KW-0547">Nucleotide-binding</keyword>
<sequence>MEYENNANNTKSMASKPMFWMQIMANIVPILANIALAIMAFLQKSWMMLAMIVPSIMMYIACLIPQIVQYNSNKNNKSLVKNNTNQSVHFSKTTVDSHIKGIPETLIPINLEAMLINNANQIISTNYYKNMQNRVPPWKNVVYAWLMSSKNSLEAPIGINSSGYFCIDLVKNGPHALVAGTTGSGKSVLLTSWCLALAFRYSPKLLQFVFMDFKGGATFDSLSTLPHSVGNVGDLNLKHAARALRGLEMELDRRERLVANQDCHDISQVKPSEPSMVIVIDEFHALKNQLPDYMNRLIRIASVGRSLGMHLIACTQNPMGQVNADMKANMSINICLRVRDAMQSHELLGSQVAASINPNNPGAAYCNTGDGIVALQCSQSKNKNSLIKAIELAGKFYCYKTPKQLFSAPLPRYLNNSTLNKYCKNTKDSEFGLLIGLKDDGINLSEAILPINLGNIAIIGGSKRGKSNLINVIKNAISVQNLDSKNIHIQDDADSLLEPFNSDEKSKELQCKLKDTKTTVIFCAQNARHIRVPEQAPVRIIFPTGDAATDSMLGIPNDLLKTLTVEDYQTPGRCIMVIPGKANLLQILSFT</sequence>
<dbReference type="GO" id="GO:0005524">
    <property type="term" value="F:ATP binding"/>
    <property type="evidence" value="ECO:0007669"/>
    <property type="project" value="UniProtKB-UniRule"/>
</dbReference>
<dbReference type="PANTHER" id="PTHR22683:SF1">
    <property type="entry name" value="TYPE VII SECRETION SYSTEM PROTEIN ESSC"/>
    <property type="match status" value="1"/>
</dbReference>